<comment type="caution">
    <text evidence="4">The sequence shown here is derived from an EMBL/GenBank/DDBJ whole genome shotgun (WGS) entry which is preliminary data.</text>
</comment>
<dbReference type="InterPro" id="IPR002933">
    <property type="entry name" value="Peptidase_M20"/>
</dbReference>
<evidence type="ECO:0000256" key="2">
    <source>
        <dbReference type="PIRSR" id="PIRSR005962-1"/>
    </source>
</evidence>
<evidence type="ECO:0000313" key="5">
    <source>
        <dbReference type="Proteomes" id="UP000467322"/>
    </source>
</evidence>
<dbReference type="EMBL" id="WTUX01000002">
    <property type="protein sequence ID" value="MZR11515.1"/>
    <property type="molecule type" value="Genomic_DNA"/>
</dbReference>
<dbReference type="GO" id="GO:0046872">
    <property type="term" value="F:metal ion binding"/>
    <property type="evidence" value="ECO:0007669"/>
    <property type="project" value="UniProtKB-KW"/>
</dbReference>
<feature type="binding site" evidence="2">
    <location>
        <position position="160"/>
    </location>
    <ligand>
        <name>Mn(2+)</name>
        <dbReference type="ChEBI" id="CHEBI:29035"/>
        <label>2</label>
    </ligand>
</feature>
<dbReference type="PIRSF" id="PIRSF005962">
    <property type="entry name" value="Pept_M20D_amidohydro"/>
    <property type="match status" value="1"/>
</dbReference>
<dbReference type="Gene3D" id="3.30.70.360">
    <property type="match status" value="1"/>
</dbReference>
<feature type="binding site" evidence="2">
    <location>
        <position position="100"/>
    </location>
    <ligand>
        <name>Mn(2+)</name>
        <dbReference type="ChEBI" id="CHEBI:29035"/>
        <label>2</label>
    </ligand>
</feature>
<feature type="domain" description="Peptidase M20 dimerisation" evidence="3">
    <location>
        <begin position="181"/>
        <end position="280"/>
    </location>
</feature>
<dbReference type="InterPro" id="IPR011650">
    <property type="entry name" value="Peptidase_M20_dimer"/>
</dbReference>
<keyword evidence="2" id="KW-0479">Metal-binding</keyword>
<accession>A0A845LUL7</accession>
<feature type="binding site" evidence="2">
    <location>
        <position position="102"/>
    </location>
    <ligand>
        <name>Mn(2+)</name>
        <dbReference type="ChEBI" id="CHEBI:29035"/>
        <label>2</label>
    </ligand>
</feature>
<dbReference type="SUPFAM" id="SSF55031">
    <property type="entry name" value="Bacterial exopeptidase dimerisation domain"/>
    <property type="match status" value="1"/>
</dbReference>
<evidence type="ECO:0000256" key="1">
    <source>
        <dbReference type="ARBA" id="ARBA00022801"/>
    </source>
</evidence>
<dbReference type="PANTHER" id="PTHR11014:SF169">
    <property type="entry name" value="CLAN MH, FAMILY M20, PEPTIDASE T-LIKE METALLOPEPTIDASE"/>
    <property type="match status" value="1"/>
</dbReference>
<feature type="binding site" evidence="2">
    <location>
        <position position="134"/>
    </location>
    <ligand>
        <name>Mn(2+)</name>
        <dbReference type="ChEBI" id="CHEBI:29035"/>
        <label>2</label>
    </ligand>
</feature>
<dbReference type="NCBIfam" id="TIGR01891">
    <property type="entry name" value="amidohydrolases"/>
    <property type="match status" value="1"/>
</dbReference>
<dbReference type="GO" id="GO:0016787">
    <property type="term" value="F:hydrolase activity"/>
    <property type="evidence" value="ECO:0007669"/>
    <property type="project" value="UniProtKB-KW"/>
</dbReference>
<evidence type="ECO:0000259" key="3">
    <source>
        <dbReference type="Pfam" id="PF07687"/>
    </source>
</evidence>
<comment type="cofactor">
    <cofactor evidence="2">
        <name>Mn(2+)</name>
        <dbReference type="ChEBI" id="CHEBI:29035"/>
    </cofactor>
    <text evidence="2">The Mn(2+) ion enhances activity.</text>
</comment>
<sequence length="385" mass="40828">MPVLSPSRIARLTYLRHALHRRPEVSGEERETAATIAGELEALGADRIWRALGGHGVAAEFRGAAPGPTVLLRCELDGLPIREISDVAHRSEVAGKGHLCGHDGHMVSMLGVGMCLETRPASGRVILLFQPAEETGAGAQAVIDDPRWPELRPDYAFAYHNLPGRPLGEIGLRPGPGNCASRGMQVMLEGKSSHAAAPEDGLSPAAAMAALMTDLPALGGGRIGDDDFALATLTHAKLGEPTFGIAPGEGELRVTLRSMTNARMDTLMEEAEACIARHARRLGVTVTWHDVFRSVVNDPDATDIARTAAAARGLTTHDMALPLSWSEDFGRFGDDGARAALLYVGAGEDQPQLHNPDYDFPDALIPVVTDLFAGIVDALLGEKCA</sequence>
<keyword evidence="5" id="KW-1185">Reference proteome</keyword>
<dbReference type="InterPro" id="IPR036264">
    <property type="entry name" value="Bact_exopeptidase_dim_dom"/>
</dbReference>
<dbReference type="Proteomes" id="UP000467322">
    <property type="component" value="Unassembled WGS sequence"/>
</dbReference>
<name>A0A845LUL7_9RHOB</name>
<dbReference type="Pfam" id="PF01546">
    <property type="entry name" value="Peptidase_M20"/>
    <property type="match status" value="1"/>
</dbReference>
<dbReference type="AlphaFoldDB" id="A0A845LUL7"/>
<dbReference type="Gene3D" id="3.40.630.10">
    <property type="entry name" value="Zn peptidases"/>
    <property type="match status" value="1"/>
</dbReference>
<proteinExistence type="predicted"/>
<dbReference type="RefSeq" id="WP_161349634.1">
    <property type="nucleotide sequence ID" value="NZ_WTUX01000002.1"/>
</dbReference>
<keyword evidence="2" id="KW-0464">Manganese</keyword>
<feature type="binding site" evidence="2">
    <location>
        <position position="354"/>
    </location>
    <ligand>
        <name>Mn(2+)</name>
        <dbReference type="ChEBI" id="CHEBI:29035"/>
        <label>2</label>
    </ligand>
</feature>
<protein>
    <submittedName>
        <fullName evidence="4">Amidohydrolase</fullName>
    </submittedName>
</protein>
<gene>
    <name evidence="4" type="ORF">GQE99_00520</name>
</gene>
<dbReference type="PANTHER" id="PTHR11014">
    <property type="entry name" value="PEPTIDASE M20 FAMILY MEMBER"/>
    <property type="match status" value="1"/>
</dbReference>
<keyword evidence="1 4" id="KW-0378">Hydrolase</keyword>
<dbReference type="InterPro" id="IPR017439">
    <property type="entry name" value="Amidohydrolase"/>
</dbReference>
<dbReference type="Pfam" id="PF07687">
    <property type="entry name" value="M20_dimer"/>
    <property type="match status" value="1"/>
</dbReference>
<reference evidence="4 5" key="1">
    <citation type="submission" date="2019-12" db="EMBL/GenBank/DDBJ databases">
        <title>Maritimibacter sp. nov. sp. isolated from sea sand.</title>
        <authorList>
            <person name="Kim J."/>
            <person name="Jeong S.E."/>
            <person name="Jung H.S."/>
            <person name="Jeon C.O."/>
        </authorList>
    </citation>
    <scope>NUCLEOTIDE SEQUENCE [LARGE SCALE GENOMIC DNA]</scope>
    <source>
        <strain evidence="4 5">DP07</strain>
    </source>
</reference>
<evidence type="ECO:0000313" key="4">
    <source>
        <dbReference type="EMBL" id="MZR11515.1"/>
    </source>
</evidence>
<dbReference type="SUPFAM" id="SSF53187">
    <property type="entry name" value="Zn-dependent exopeptidases"/>
    <property type="match status" value="1"/>
</dbReference>
<organism evidence="4 5">
    <name type="scientific">Maritimibacter harenae</name>
    <dbReference type="NCBI Taxonomy" id="2606218"/>
    <lineage>
        <taxon>Bacteria</taxon>
        <taxon>Pseudomonadati</taxon>
        <taxon>Pseudomonadota</taxon>
        <taxon>Alphaproteobacteria</taxon>
        <taxon>Rhodobacterales</taxon>
        <taxon>Roseobacteraceae</taxon>
        <taxon>Maritimibacter</taxon>
    </lineage>
</organism>